<keyword evidence="5" id="KW-0694">RNA-binding</keyword>
<keyword evidence="3 5" id="KW-0687">Ribonucleoprotein</keyword>
<keyword evidence="2 5" id="KW-0689">Ribosomal protein</keyword>
<comment type="caution">
    <text evidence="6">The sequence shown here is derived from an EMBL/GenBank/DDBJ whole genome shotgun (WGS) entry which is preliminary data.</text>
</comment>
<dbReference type="PANTHER" id="PTHR11560">
    <property type="entry name" value="39S RIBOSOMAL PROTEIN L10, MITOCHONDRIAL"/>
    <property type="match status" value="1"/>
</dbReference>
<dbReference type="Gene3D" id="6.10.250.290">
    <property type="match status" value="1"/>
</dbReference>
<evidence type="ECO:0000256" key="2">
    <source>
        <dbReference type="ARBA" id="ARBA00022980"/>
    </source>
</evidence>
<comment type="function">
    <text evidence="5">Forms part of the ribosomal stalk, playing a central role in the interaction of the ribosome with GTP-bound translation factors.</text>
</comment>
<dbReference type="GO" id="GO:0005840">
    <property type="term" value="C:ribosome"/>
    <property type="evidence" value="ECO:0007669"/>
    <property type="project" value="UniProtKB-KW"/>
</dbReference>
<dbReference type="InterPro" id="IPR022973">
    <property type="entry name" value="Ribosomal_uL10_bac"/>
</dbReference>
<comment type="similarity">
    <text evidence="1 5">Belongs to the universal ribosomal protein uL10 family.</text>
</comment>
<dbReference type="CDD" id="cd05797">
    <property type="entry name" value="Ribosomal_L10"/>
    <property type="match status" value="1"/>
</dbReference>
<dbReference type="Proteomes" id="UP000034794">
    <property type="component" value="Unassembled WGS sequence"/>
</dbReference>
<organism evidence="6 7">
    <name type="scientific">Candidatus Collierbacteria bacterium GW2011_GWA2_46_26</name>
    <dbReference type="NCBI Taxonomy" id="1618381"/>
    <lineage>
        <taxon>Bacteria</taxon>
        <taxon>Candidatus Collieribacteriota</taxon>
    </lineage>
</organism>
<proteinExistence type="inferred from homology"/>
<keyword evidence="5" id="KW-0699">rRNA-binding</keyword>
<dbReference type="NCBIfam" id="NF000955">
    <property type="entry name" value="PRK00099.1-1"/>
    <property type="match status" value="1"/>
</dbReference>
<gene>
    <name evidence="5" type="primary">rplJ</name>
    <name evidence="6" type="ORF">UX47_C0004G0040</name>
</gene>
<dbReference type="EMBL" id="LCMI01000004">
    <property type="protein sequence ID" value="KKU33395.1"/>
    <property type="molecule type" value="Genomic_DNA"/>
</dbReference>
<reference evidence="6 7" key="1">
    <citation type="journal article" date="2015" name="Nature">
        <title>rRNA introns, odd ribosomes, and small enigmatic genomes across a large radiation of phyla.</title>
        <authorList>
            <person name="Brown C.T."/>
            <person name="Hug L.A."/>
            <person name="Thomas B.C."/>
            <person name="Sharon I."/>
            <person name="Castelle C.J."/>
            <person name="Singh A."/>
            <person name="Wilkins M.J."/>
            <person name="Williams K.H."/>
            <person name="Banfield J.F."/>
        </authorList>
    </citation>
    <scope>NUCLEOTIDE SEQUENCE [LARGE SCALE GENOMIC DNA]</scope>
</reference>
<dbReference type="Gene3D" id="3.30.70.1730">
    <property type="match status" value="1"/>
</dbReference>
<dbReference type="AlphaFoldDB" id="A0A0G1SJ91"/>
<dbReference type="InterPro" id="IPR047865">
    <property type="entry name" value="Ribosomal_uL10_bac_type"/>
</dbReference>
<protein>
    <recommendedName>
        <fullName evidence="4 5">Large ribosomal subunit protein uL10</fullName>
    </recommendedName>
</protein>
<evidence type="ECO:0000256" key="4">
    <source>
        <dbReference type="ARBA" id="ARBA00035202"/>
    </source>
</evidence>
<dbReference type="Pfam" id="PF00466">
    <property type="entry name" value="Ribosomal_L10"/>
    <property type="match status" value="1"/>
</dbReference>
<name>A0A0G1SJ91_9BACT</name>
<dbReference type="InterPro" id="IPR001790">
    <property type="entry name" value="Ribosomal_uL10"/>
</dbReference>
<accession>A0A0G1SJ91</accession>
<sequence length="180" mass="19884">MYQKNNMPNQRKVHQLAEIVKSLNDSKAIILTEYAGLTVKEQNMLRTEADKIGGKFLVTKNNLMRLALEEKSKELAKDLGSFLEGPTAVLFSPDAVSAAKIVSKFTDDHEKLKIKTGVMDDKIITFAEITALSKLPSREQLLASLLAQLQAPAQALVRQLQAPMQSFVYGLEALRAKLSA</sequence>
<dbReference type="GO" id="GO:0070180">
    <property type="term" value="F:large ribosomal subunit rRNA binding"/>
    <property type="evidence" value="ECO:0007669"/>
    <property type="project" value="UniProtKB-UniRule"/>
</dbReference>
<evidence type="ECO:0000313" key="6">
    <source>
        <dbReference type="EMBL" id="KKU33395.1"/>
    </source>
</evidence>
<comment type="subunit">
    <text evidence="5">Part of the ribosomal stalk of the 50S ribosomal subunit. The N-terminus interacts with L11 and the large rRNA to form the base of the stalk. The C-terminus forms an elongated spine to which L12 dimers bind in a sequential fashion forming a multimeric L10(L12)X complex.</text>
</comment>
<evidence type="ECO:0000256" key="3">
    <source>
        <dbReference type="ARBA" id="ARBA00023274"/>
    </source>
</evidence>
<dbReference type="GO" id="GO:1990904">
    <property type="term" value="C:ribonucleoprotein complex"/>
    <property type="evidence" value="ECO:0007669"/>
    <property type="project" value="UniProtKB-KW"/>
</dbReference>
<evidence type="ECO:0000256" key="1">
    <source>
        <dbReference type="ARBA" id="ARBA00008889"/>
    </source>
</evidence>
<dbReference type="HAMAP" id="MF_00362">
    <property type="entry name" value="Ribosomal_uL10"/>
    <property type="match status" value="1"/>
</dbReference>
<dbReference type="GO" id="GO:0006412">
    <property type="term" value="P:translation"/>
    <property type="evidence" value="ECO:0007669"/>
    <property type="project" value="UniProtKB-UniRule"/>
</dbReference>
<dbReference type="SUPFAM" id="SSF160369">
    <property type="entry name" value="Ribosomal protein L10-like"/>
    <property type="match status" value="1"/>
</dbReference>
<evidence type="ECO:0000313" key="7">
    <source>
        <dbReference type="Proteomes" id="UP000034794"/>
    </source>
</evidence>
<evidence type="ECO:0000256" key="5">
    <source>
        <dbReference type="HAMAP-Rule" id="MF_00362"/>
    </source>
</evidence>
<dbReference type="InterPro" id="IPR043141">
    <property type="entry name" value="Ribosomal_uL10-like_sf"/>
</dbReference>